<organism evidence="2 3">
    <name type="scientific">Pleionea litopenaei</name>
    <dbReference type="NCBI Taxonomy" id="3070815"/>
    <lineage>
        <taxon>Bacteria</taxon>
        <taxon>Pseudomonadati</taxon>
        <taxon>Pseudomonadota</taxon>
        <taxon>Gammaproteobacteria</taxon>
        <taxon>Oceanospirillales</taxon>
        <taxon>Pleioneaceae</taxon>
        <taxon>Pleionea</taxon>
    </lineage>
</organism>
<dbReference type="EMBL" id="CP133548">
    <property type="protein sequence ID" value="WMS88317.1"/>
    <property type="molecule type" value="Genomic_DNA"/>
</dbReference>
<dbReference type="RefSeq" id="WP_309203528.1">
    <property type="nucleotide sequence ID" value="NZ_CP133548.1"/>
</dbReference>
<dbReference type="SUPFAM" id="SSF49503">
    <property type="entry name" value="Cupredoxins"/>
    <property type="match status" value="1"/>
</dbReference>
<dbReference type="AlphaFoldDB" id="A0AA51RVG2"/>
<keyword evidence="1" id="KW-0732">Signal</keyword>
<evidence type="ECO:0000256" key="1">
    <source>
        <dbReference type="SAM" id="SignalP"/>
    </source>
</evidence>
<evidence type="ECO:0000313" key="2">
    <source>
        <dbReference type="EMBL" id="WMS88317.1"/>
    </source>
</evidence>
<proteinExistence type="predicted"/>
<accession>A0AA51RVG2</accession>
<name>A0AA51RVG2_9GAMM</name>
<evidence type="ECO:0008006" key="4">
    <source>
        <dbReference type="Google" id="ProtNLM"/>
    </source>
</evidence>
<gene>
    <name evidence="2" type="ORF">Q9312_05210</name>
</gene>
<dbReference type="Proteomes" id="UP001239782">
    <property type="component" value="Chromosome"/>
</dbReference>
<protein>
    <recommendedName>
        <fullName evidence="4">Plastocyanin</fullName>
    </recommendedName>
</protein>
<evidence type="ECO:0000313" key="3">
    <source>
        <dbReference type="Proteomes" id="UP001239782"/>
    </source>
</evidence>
<sequence length="212" mass="24099">MLIKIKIASVFVLLTTSLISSASELKGQLTLADSVKVDVGVIYLKPESFSPKSLIIDQTQRIFHEPVYVTQPGSKVTIKNSDRSRHNVFINNLQTDFKLNTGILRRNESREYQVDWPTEHIARVGCFIHSTMISYVISIPSNEYDALVFNNNNPKVPFKVAPVDYPFSIEYAKKPEVIYLALPYRNVDPIDYSKGVHKITEEGREIGTITFF</sequence>
<reference evidence="2 3" key="1">
    <citation type="submission" date="2023-08" db="EMBL/GenBank/DDBJ databases">
        <title>Pleionea litopenaei sp. nov., isolated from stomach of juvenile Litopenaeus vannamei.</title>
        <authorList>
            <person name="Rho A.M."/>
            <person name="Hwang C.Y."/>
        </authorList>
    </citation>
    <scope>NUCLEOTIDE SEQUENCE [LARGE SCALE GENOMIC DNA]</scope>
    <source>
        <strain evidence="2 3">HL-JVS1</strain>
    </source>
</reference>
<dbReference type="KEGG" id="plei:Q9312_05210"/>
<feature type="signal peptide" evidence="1">
    <location>
        <begin position="1"/>
        <end position="22"/>
    </location>
</feature>
<keyword evidence="3" id="KW-1185">Reference proteome</keyword>
<feature type="chain" id="PRO_5041362990" description="Plastocyanin" evidence="1">
    <location>
        <begin position="23"/>
        <end position="212"/>
    </location>
</feature>
<dbReference type="InterPro" id="IPR008972">
    <property type="entry name" value="Cupredoxin"/>
</dbReference>
<dbReference type="Gene3D" id="2.60.40.420">
    <property type="entry name" value="Cupredoxins - blue copper proteins"/>
    <property type="match status" value="1"/>
</dbReference>